<dbReference type="InterPro" id="IPR000421">
    <property type="entry name" value="FA58C"/>
</dbReference>
<gene>
    <name evidence="6" type="ORF">GCM10009827_063050</name>
</gene>
<proteinExistence type="inferred from homology"/>
<keyword evidence="2" id="KW-0378">Hydrolase</keyword>
<dbReference type="CDD" id="cd23451">
    <property type="entry name" value="beta-trefoil_Ricin_laminarinase"/>
    <property type="match status" value="1"/>
</dbReference>
<dbReference type="Gene3D" id="3.30.379.10">
    <property type="entry name" value="Chitobiase/beta-hexosaminidase domain 2-like"/>
    <property type="match status" value="1"/>
</dbReference>
<dbReference type="InterPro" id="IPR017853">
    <property type="entry name" value="GH"/>
</dbReference>
<sequence>MQVRRVRQLVAGGAVLAVAAGATAFVLRTTPALAAPGDLQVIPALQQWTAGSGSYTFTTTSRIVVDPAYTAQLNDDAATFAADLRDLTGRAVTVAAGTASAGDIRLTLGGTQPAEGYTMTVGSSITVQGSTDTGAFYGTRTVLQLLKQRTTIPAGTTTDAPSKSERGLMVDQGRKYFTVEWLRRHIKELAYLKMNRLHLHLSDTFGFRLESSTHPEVVSAQHYTKQEIRDLVALAAQYHIEVVPEIDMPGHMNAILANHPELQLDDTAGNRNPYYLDLSEPGAYTLVRDLIQEYLPLFPGRYWHIGADEYVGNYNAYPQLLTYARANYGPNAVAKDTYYGFINWANDIVRAGGKTTRMWNDGIGGDGTVRPASNIVVEFWYNYGLSPQGLLDRGHTITNQSWDPTYYVLGGGKPNLTWGYETWTPDRFQGNQTVNAPGRNLGTLVHVWCDNPDAETEEQVEAGIRGILRVVAQQTWGSPKPVPTYTEFTAVMDKVGRSPGWPGSADNLAYNRPVTASSTETAGFPAADAVDGNAATRWSSGYTDPTWIQVDLGSAKELSRVVLRWEAAYGRAYQVQTSNDAATWTTVASTTAGDGGTDEYAVTGTARYVRMYGTQRATTFGYSLWELEVYGPKRGTVTGAGSGRCVDVPNNSSADGNQVALWDCHGGANQTWTHHTDGTLRSLGKCLEPANGATADGTAAVIRTCNGAAYQRWTYSATARTFQSGGKCLDANGGATANGTRLILWTCHGAVNQQWTAPTL</sequence>
<dbReference type="InterPro" id="IPR008979">
    <property type="entry name" value="Galactose-bd-like_sf"/>
</dbReference>
<dbReference type="SUPFAM" id="SSF49785">
    <property type="entry name" value="Galactose-binding domain-like"/>
    <property type="match status" value="1"/>
</dbReference>
<dbReference type="Pfam" id="PF02838">
    <property type="entry name" value="Glyco_hydro_20b"/>
    <property type="match status" value="1"/>
</dbReference>
<feature type="signal peptide" evidence="4">
    <location>
        <begin position="1"/>
        <end position="34"/>
    </location>
</feature>
<evidence type="ECO:0000256" key="1">
    <source>
        <dbReference type="ARBA" id="ARBA00006285"/>
    </source>
</evidence>
<evidence type="ECO:0000256" key="4">
    <source>
        <dbReference type="SAM" id="SignalP"/>
    </source>
</evidence>
<name>A0ABP4M261_9ACTN</name>
<dbReference type="PROSITE" id="PS50022">
    <property type="entry name" value="FA58C_3"/>
    <property type="match status" value="1"/>
</dbReference>
<comment type="caution">
    <text evidence="6">The sequence shown here is derived from an EMBL/GenBank/DDBJ whole genome shotgun (WGS) entry which is preliminary data.</text>
</comment>
<dbReference type="InterPro" id="IPR015883">
    <property type="entry name" value="Glyco_hydro_20_cat"/>
</dbReference>
<dbReference type="SUPFAM" id="SSF50370">
    <property type="entry name" value="Ricin B-like lectins"/>
    <property type="match status" value="1"/>
</dbReference>
<evidence type="ECO:0000313" key="6">
    <source>
        <dbReference type="EMBL" id="GAA1536034.1"/>
    </source>
</evidence>
<dbReference type="InterPro" id="IPR025705">
    <property type="entry name" value="Beta_hexosaminidase_sua/sub"/>
</dbReference>
<protein>
    <recommendedName>
        <fullName evidence="5">F5/8 type C domain-containing protein</fullName>
    </recommendedName>
</protein>
<dbReference type="InterPro" id="IPR052764">
    <property type="entry name" value="GH20_Enzymes"/>
</dbReference>
<dbReference type="InterPro" id="IPR015882">
    <property type="entry name" value="HEX_bac_N"/>
</dbReference>
<accession>A0ABP4M261</accession>
<dbReference type="Gene3D" id="3.20.20.80">
    <property type="entry name" value="Glycosidases"/>
    <property type="match status" value="1"/>
</dbReference>
<comment type="similarity">
    <text evidence="1">Belongs to the glycosyl hydrolase 20 family.</text>
</comment>
<dbReference type="SMART" id="SM00458">
    <property type="entry name" value="RICIN"/>
    <property type="match status" value="1"/>
</dbReference>
<keyword evidence="3" id="KW-0326">Glycosidase</keyword>
<dbReference type="RefSeq" id="WP_344505951.1">
    <property type="nucleotide sequence ID" value="NZ_BAAAQD010000013.1"/>
</dbReference>
<dbReference type="Gene3D" id="2.80.10.50">
    <property type="match status" value="2"/>
</dbReference>
<keyword evidence="4" id="KW-0732">Signal</keyword>
<dbReference type="PANTHER" id="PTHR43678">
    <property type="entry name" value="PUTATIVE (AFU_ORTHOLOGUE AFUA_2G00640)-RELATED"/>
    <property type="match status" value="1"/>
</dbReference>
<feature type="chain" id="PRO_5047127033" description="F5/8 type C domain-containing protein" evidence="4">
    <location>
        <begin position="35"/>
        <end position="760"/>
    </location>
</feature>
<dbReference type="PROSITE" id="PS50231">
    <property type="entry name" value="RICIN_B_LECTIN"/>
    <property type="match status" value="1"/>
</dbReference>
<keyword evidence="7" id="KW-1185">Reference proteome</keyword>
<dbReference type="Pfam" id="PF00728">
    <property type="entry name" value="Glyco_hydro_20"/>
    <property type="match status" value="1"/>
</dbReference>
<dbReference type="Proteomes" id="UP001501470">
    <property type="component" value="Unassembled WGS sequence"/>
</dbReference>
<dbReference type="Pfam" id="PF00754">
    <property type="entry name" value="F5_F8_type_C"/>
    <property type="match status" value="1"/>
</dbReference>
<dbReference type="PANTHER" id="PTHR43678:SF1">
    <property type="entry name" value="BETA-N-ACETYLHEXOSAMINIDASE"/>
    <property type="match status" value="1"/>
</dbReference>
<dbReference type="CDD" id="cd06564">
    <property type="entry name" value="GH20_DspB_LnbB-like"/>
    <property type="match status" value="1"/>
</dbReference>
<feature type="domain" description="F5/8 type C" evidence="5">
    <location>
        <begin position="496"/>
        <end position="632"/>
    </location>
</feature>
<evidence type="ECO:0000313" key="7">
    <source>
        <dbReference type="Proteomes" id="UP001501470"/>
    </source>
</evidence>
<dbReference type="SUPFAM" id="SSF51445">
    <property type="entry name" value="(Trans)glycosidases"/>
    <property type="match status" value="1"/>
</dbReference>
<dbReference type="PRINTS" id="PR00738">
    <property type="entry name" value="GLHYDRLASE20"/>
</dbReference>
<evidence type="ECO:0000259" key="5">
    <source>
        <dbReference type="PROSITE" id="PS50022"/>
    </source>
</evidence>
<dbReference type="InterPro" id="IPR035992">
    <property type="entry name" value="Ricin_B-like_lectins"/>
</dbReference>
<dbReference type="SUPFAM" id="SSF55545">
    <property type="entry name" value="beta-N-acetylhexosaminidase-like domain"/>
    <property type="match status" value="1"/>
</dbReference>
<dbReference type="EMBL" id="BAAAQD010000013">
    <property type="protein sequence ID" value="GAA1536034.1"/>
    <property type="molecule type" value="Genomic_DNA"/>
</dbReference>
<dbReference type="Gene3D" id="2.60.120.260">
    <property type="entry name" value="Galactose-binding domain-like"/>
    <property type="match status" value="1"/>
</dbReference>
<dbReference type="Pfam" id="PF00652">
    <property type="entry name" value="Ricin_B_lectin"/>
    <property type="match status" value="1"/>
</dbReference>
<dbReference type="InterPro" id="IPR029018">
    <property type="entry name" value="Hex-like_dom2"/>
</dbReference>
<evidence type="ECO:0000256" key="2">
    <source>
        <dbReference type="ARBA" id="ARBA00022801"/>
    </source>
</evidence>
<dbReference type="InterPro" id="IPR000772">
    <property type="entry name" value="Ricin_B_lectin"/>
</dbReference>
<reference evidence="7" key="1">
    <citation type="journal article" date="2019" name="Int. J. Syst. Evol. Microbiol.">
        <title>The Global Catalogue of Microorganisms (GCM) 10K type strain sequencing project: providing services to taxonomists for standard genome sequencing and annotation.</title>
        <authorList>
            <consortium name="The Broad Institute Genomics Platform"/>
            <consortium name="The Broad Institute Genome Sequencing Center for Infectious Disease"/>
            <person name="Wu L."/>
            <person name="Ma J."/>
        </authorList>
    </citation>
    <scope>NUCLEOTIDE SEQUENCE [LARGE SCALE GENOMIC DNA]</scope>
    <source>
        <strain evidence="7">JCM 15933</strain>
    </source>
</reference>
<evidence type="ECO:0000256" key="3">
    <source>
        <dbReference type="ARBA" id="ARBA00023295"/>
    </source>
</evidence>
<organism evidence="6 7">
    <name type="scientific">Dactylosporangium maewongense</name>
    <dbReference type="NCBI Taxonomy" id="634393"/>
    <lineage>
        <taxon>Bacteria</taxon>
        <taxon>Bacillati</taxon>
        <taxon>Actinomycetota</taxon>
        <taxon>Actinomycetes</taxon>
        <taxon>Micromonosporales</taxon>
        <taxon>Micromonosporaceae</taxon>
        <taxon>Dactylosporangium</taxon>
    </lineage>
</organism>